<sequence length="263" mass="29545">MDFLSGKAHLTSIMTTPDTHATLNGPFDPAVQNSLELKGFARVPHDVMRPALEQLGLKDWASFAESWNHLGLDRYMADAGRYRRRRYATFAVDQTTITPKQRQPHYQSRDHNILNGGIQRWFKAIEPRVAAHPAMHAAIRAIASLAYALTPAESRPHTWHAEVHQFRIEALPDEAGQPTPEGMHKDGVDWVLVLMINRSNVEQGTTTIHDNEQNLLGSFTLTNPLDAALVDDHRVFHGVTPVTPINPAQPAYRDVLVITLRHE</sequence>
<evidence type="ECO:0000313" key="1">
    <source>
        <dbReference type="EMBL" id="GBR53144.1"/>
    </source>
</evidence>
<keyword evidence="2" id="KW-1185">Reference proteome</keyword>
<gene>
    <name evidence="1" type="ORF">AA106555_1186</name>
</gene>
<comment type="caution">
    <text evidence="1">The sequence shown here is derived from an EMBL/GenBank/DDBJ whole genome shotgun (WGS) entry which is preliminary data.</text>
</comment>
<dbReference type="EMBL" id="BAQC01000030">
    <property type="protein sequence ID" value="GBR53144.1"/>
    <property type="molecule type" value="Genomic_DNA"/>
</dbReference>
<accession>A0ABQ0QQ97</accession>
<protein>
    <recommendedName>
        <fullName evidence="3">2OG-Fe dioxygenase family protein</fullName>
    </recommendedName>
</protein>
<dbReference type="Gene3D" id="2.60.120.620">
    <property type="entry name" value="q2cbj1_9rhob like domain"/>
    <property type="match status" value="1"/>
</dbReference>
<reference evidence="1 2" key="1">
    <citation type="submission" date="2013-04" db="EMBL/GenBank/DDBJ databases">
        <title>The genome sequencing project of 58 acetic acid bacteria.</title>
        <authorList>
            <person name="Okamoto-Kainuma A."/>
            <person name="Ishikawa M."/>
            <person name="Umino S."/>
            <person name="Koizumi Y."/>
            <person name="Shiwa Y."/>
            <person name="Yoshikawa H."/>
            <person name="Matsutani M."/>
            <person name="Matsushita K."/>
        </authorList>
    </citation>
    <scope>NUCLEOTIDE SEQUENCE [LARGE SCALE GENOMIC DNA]</scope>
    <source>
        <strain evidence="1 2">NBRC 106555</strain>
    </source>
</reference>
<dbReference type="Proteomes" id="UP001062632">
    <property type="component" value="Unassembled WGS sequence"/>
</dbReference>
<evidence type="ECO:0008006" key="3">
    <source>
        <dbReference type="Google" id="ProtNLM"/>
    </source>
</evidence>
<proteinExistence type="predicted"/>
<dbReference type="InterPro" id="IPR018724">
    <property type="entry name" value="2OG-Fe_dioxygenase"/>
</dbReference>
<dbReference type="Pfam" id="PF10014">
    <property type="entry name" value="2OG-Fe_Oxy_2"/>
    <property type="match status" value="1"/>
</dbReference>
<evidence type="ECO:0000313" key="2">
    <source>
        <dbReference type="Proteomes" id="UP001062632"/>
    </source>
</evidence>
<organism evidence="1 2">
    <name type="scientific">Neokomagataea thailandica NBRC 106555</name>
    <dbReference type="NCBI Taxonomy" id="1223520"/>
    <lineage>
        <taxon>Bacteria</taxon>
        <taxon>Pseudomonadati</taxon>
        <taxon>Pseudomonadota</taxon>
        <taxon>Alphaproteobacteria</taxon>
        <taxon>Acetobacterales</taxon>
        <taxon>Acetobacteraceae</taxon>
        <taxon>Neokomagataea</taxon>
    </lineage>
</organism>
<name>A0ABQ0QQ97_9PROT</name>